<gene>
    <name evidence="6" type="ORF">VP02_00955</name>
</gene>
<protein>
    <submittedName>
        <fullName evidence="6">LysR family transcriptional regulator</fullName>
    </submittedName>
</protein>
<dbReference type="Proteomes" id="UP000033662">
    <property type="component" value="Unassembled WGS sequence"/>
</dbReference>
<dbReference type="EMBL" id="JZXC01000001">
    <property type="protein sequence ID" value="KKA09949.1"/>
    <property type="molecule type" value="Genomic_DNA"/>
</dbReference>
<dbReference type="CDD" id="cd05466">
    <property type="entry name" value="PBP2_LTTR_substrate"/>
    <property type="match status" value="1"/>
</dbReference>
<feature type="domain" description="HTH lysR-type" evidence="5">
    <location>
        <begin position="2"/>
        <end position="59"/>
    </location>
</feature>
<dbReference type="GO" id="GO:0000976">
    <property type="term" value="F:transcription cis-regulatory region binding"/>
    <property type="evidence" value="ECO:0007669"/>
    <property type="project" value="TreeGrafter"/>
</dbReference>
<dbReference type="SUPFAM" id="SSF46785">
    <property type="entry name" value="Winged helix' DNA-binding domain"/>
    <property type="match status" value="1"/>
</dbReference>
<evidence type="ECO:0000256" key="4">
    <source>
        <dbReference type="ARBA" id="ARBA00023163"/>
    </source>
</evidence>
<dbReference type="InterPro" id="IPR036390">
    <property type="entry name" value="WH_DNA-bd_sf"/>
</dbReference>
<dbReference type="OrthoDB" id="9786526at2"/>
<dbReference type="PANTHER" id="PTHR30126:SF77">
    <property type="entry name" value="TRANSCRIPTIONAL REGULATORY PROTEIN"/>
    <property type="match status" value="1"/>
</dbReference>
<keyword evidence="4" id="KW-0804">Transcription</keyword>
<dbReference type="GO" id="GO:0003700">
    <property type="term" value="F:DNA-binding transcription factor activity"/>
    <property type="evidence" value="ECO:0007669"/>
    <property type="project" value="InterPro"/>
</dbReference>
<evidence type="ECO:0000313" key="7">
    <source>
        <dbReference type="Proteomes" id="UP000033662"/>
    </source>
</evidence>
<dbReference type="SUPFAM" id="SSF53850">
    <property type="entry name" value="Periplasmic binding protein-like II"/>
    <property type="match status" value="1"/>
</dbReference>
<evidence type="ECO:0000256" key="1">
    <source>
        <dbReference type="ARBA" id="ARBA00009437"/>
    </source>
</evidence>
<organism evidence="6 7">
    <name type="scientific">Pseudomonas kilonensis</name>
    <dbReference type="NCBI Taxonomy" id="132476"/>
    <lineage>
        <taxon>Bacteria</taxon>
        <taxon>Pseudomonadati</taxon>
        <taxon>Pseudomonadota</taxon>
        <taxon>Gammaproteobacteria</taxon>
        <taxon>Pseudomonadales</taxon>
        <taxon>Pseudomonadaceae</taxon>
        <taxon>Pseudomonas</taxon>
    </lineage>
</organism>
<dbReference type="PANTHER" id="PTHR30126">
    <property type="entry name" value="HTH-TYPE TRANSCRIPTIONAL REGULATOR"/>
    <property type="match status" value="1"/>
</dbReference>
<dbReference type="InterPro" id="IPR005119">
    <property type="entry name" value="LysR_subst-bd"/>
</dbReference>
<sequence length="297" mass="33167">MIDLRSLQTFYAVAQQGGFHKAAEKLHTSQPAVSARIAQLERHLKCRLLERDKRGCFLTPQGRELLTYAERMFALENEMIEAVAGHGGLRGTVSLGASDTIVHAWLSDLLKHLNREYPEITLEIVVDSTTNMTAGLADFSLDVALLMGPVNIGNAENLPLCQYPITWIKSKELDIGTDTPSLAVLAEFPIITYARVTRPYWQLKEMFERENLHRTKIFANSSLSSIVRMTLDGIGIAAIPQHVVAEELASGKLEIINTPHEMPVMSFTASFIERPDMPLNRIVAQLAQKVAADYWRI</sequence>
<name>A0A0F4XVJ3_9PSED</name>
<reference evidence="6 7" key="1">
    <citation type="submission" date="2015-03" db="EMBL/GenBank/DDBJ databases">
        <title>Pseudomonas fluorescens 1855-344 Genome sequencing and assembly.</title>
        <authorList>
            <person name="Eng W.W.H."/>
            <person name="Gan H.M."/>
            <person name="Savka M.A."/>
        </authorList>
    </citation>
    <scope>NUCLEOTIDE SEQUENCE [LARGE SCALE GENOMIC DNA]</scope>
    <source>
        <strain evidence="6 7">1855-344</strain>
    </source>
</reference>
<evidence type="ECO:0000313" key="6">
    <source>
        <dbReference type="EMBL" id="KKA09949.1"/>
    </source>
</evidence>
<dbReference type="Gene3D" id="1.10.10.10">
    <property type="entry name" value="Winged helix-like DNA-binding domain superfamily/Winged helix DNA-binding domain"/>
    <property type="match status" value="1"/>
</dbReference>
<dbReference type="PRINTS" id="PR00039">
    <property type="entry name" value="HTHLYSR"/>
</dbReference>
<dbReference type="Gene3D" id="3.40.190.10">
    <property type="entry name" value="Periplasmic binding protein-like II"/>
    <property type="match status" value="2"/>
</dbReference>
<dbReference type="InterPro" id="IPR000847">
    <property type="entry name" value="LysR_HTH_N"/>
</dbReference>
<comment type="similarity">
    <text evidence="1">Belongs to the LysR transcriptional regulatory family.</text>
</comment>
<keyword evidence="3" id="KW-0238">DNA-binding</keyword>
<dbReference type="AlphaFoldDB" id="A0A0F4XVJ3"/>
<dbReference type="FunFam" id="1.10.10.10:FF:000001">
    <property type="entry name" value="LysR family transcriptional regulator"/>
    <property type="match status" value="1"/>
</dbReference>
<keyword evidence="2" id="KW-0805">Transcription regulation</keyword>
<proteinExistence type="inferred from homology"/>
<accession>A0A0F4XVJ3</accession>
<evidence type="ECO:0000256" key="3">
    <source>
        <dbReference type="ARBA" id="ARBA00023125"/>
    </source>
</evidence>
<evidence type="ECO:0000259" key="5">
    <source>
        <dbReference type="PROSITE" id="PS50931"/>
    </source>
</evidence>
<dbReference type="Pfam" id="PF03466">
    <property type="entry name" value="LysR_substrate"/>
    <property type="match status" value="1"/>
</dbReference>
<dbReference type="InterPro" id="IPR036388">
    <property type="entry name" value="WH-like_DNA-bd_sf"/>
</dbReference>
<dbReference type="Pfam" id="PF00126">
    <property type="entry name" value="HTH_1"/>
    <property type="match status" value="1"/>
</dbReference>
<dbReference type="PATRIC" id="fig|132476.4.peg.207"/>
<comment type="caution">
    <text evidence="6">The sequence shown here is derived from an EMBL/GenBank/DDBJ whole genome shotgun (WGS) entry which is preliminary data.</text>
</comment>
<evidence type="ECO:0000256" key="2">
    <source>
        <dbReference type="ARBA" id="ARBA00023015"/>
    </source>
</evidence>
<dbReference type="PROSITE" id="PS50931">
    <property type="entry name" value="HTH_LYSR"/>
    <property type="match status" value="1"/>
</dbReference>